<protein>
    <submittedName>
        <fullName evidence="2">Phosphatase PAP2 family protein</fullName>
    </submittedName>
</protein>
<evidence type="ECO:0000313" key="3">
    <source>
        <dbReference type="Proteomes" id="UP001463665"/>
    </source>
</evidence>
<dbReference type="InterPro" id="IPR036938">
    <property type="entry name" value="PAP2/HPO_sf"/>
</dbReference>
<reference evidence="2 3" key="1">
    <citation type="submission" date="2024-04" db="EMBL/GenBank/DDBJ databases">
        <title>Genome sequencing and assembly of rice foliar adapted Chryseobacterium endophyticum OsEnb-ALM-A6.</title>
        <authorList>
            <person name="Kumar S."/>
            <person name="Javed M."/>
            <person name="Chouhan V."/>
            <person name="Charishma K."/>
            <person name="Patel A."/>
            <person name="Kumar M."/>
            <person name="Sahu K.P."/>
            <person name="Kumar A."/>
        </authorList>
    </citation>
    <scope>NUCLEOTIDE SEQUENCE [LARGE SCALE GENOMIC DNA]</scope>
    <source>
        <strain evidence="2 3">OsEnb-ALM-A6</strain>
    </source>
</reference>
<keyword evidence="3" id="KW-1185">Reference proteome</keyword>
<evidence type="ECO:0000259" key="1">
    <source>
        <dbReference type="SMART" id="SM00014"/>
    </source>
</evidence>
<dbReference type="AlphaFoldDB" id="A0AAU6WQ20"/>
<name>A0AAU6WQ20_9FLAO</name>
<dbReference type="SUPFAM" id="SSF48317">
    <property type="entry name" value="Acid phosphatase/Vanadium-dependent haloperoxidase"/>
    <property type="match status" value="1"/>
</dbReference>
<dbReference type="EMBL" id="CP154834">
    <property type="protein sequence ID" value="XAO74560.1"/>
    <property type="molecule type" value="Genomic_DNA"/>
</dbReference>
<dbReference type="SMART" id="SM00014">
    <property type="entry name" value="acidPPc"/>
    <property type="match status" value="1"/>
</dbReference>
<evidence type="ECO:0000313" key="2">
    <source>
        <dbReference type="EMBL" id="XAO74560.1"/>
    </source>
</evidence>
<dbReference type="RefSeq" id="WP_345766632.1">
    <property type="nucleotide sequence ID" value="NZ_CP154834.1"/>
</dbReference>
<sequence>MITIGAVLKIHSIQQNLQKNAQKMVYRNFKTKADNYLQYAPVFFIFSGNSLGFESKNTYLQMEKNTLAASMITGGIVFIGKKSFKDIRPDNSARNSYPSGHSALSFTLATIQFLEYKDSDLWYASSGYVFATATALLRVANNRHWNGDVLTGAGIGIAVALIVDHWNPLSKLSFSTSAGKLSLTGYPVVHQNTFGLGISMNIQ</sequence>
<gene>
    <name evidence="2" type="ORF">AAFP95_00220</name>
</gene>
<proteinExistence type="predicted"/>
<organism evidence="2 3">
    <name type="scientific">Chryseobacterium endophyticum</name>
    <dbReference type="NCBI Taxonomy" id="1854762"/>
    <lineage>
        <taxon>Bacteria</taxon>
        <taxon>Pseudomonadati</taxon>
        <taxon>Bacteroidota</taxon>
        <taxon>Flavobacteriia</taxon>
        <taxon>Flavobacteriales</taxon>
        <taxon>Weeksellaceae</taxon>
        <taxon>Chryseobacterium group</taxon>
        <taxon>Chryseobacterium</taxon>
    </lineage>
</organism>
<accession>A0AAU6WQ20</accession>
<dbReference type="Pfam" id="PF01569">
    <property type="entry name" value="PAP2"/>
    <property type="match status" value="1"/>
</dbReference>
<feature type="domain" description="Phosphatidic acid phosphatase type 2/haloperoxidase" evidence="1">
    <location>
        <begin position="61"/>
        <end position="164"/>
    </location>
</feature>
<dbReference type="Proteomes" id="UP001463665">
    <property type="component" value="Chromosome"/>
</dbReference>
<dbReference type="InterPro" id="IPR000326">
    <property type="entry name" value="PAP2/HPO"/>
</dbReference>
<dbReference type="Gene3D" id="1.20.144.10">
    <property type="entry name" value="Phosphatidic acid phosphatase type 2/haloperoxidase"/>
    <property type="match status" value="1"/>
</dbReference>